<dbReference type="InterPro" id="IPR007627">
    <property type="entry name" value="RNA_pol_sigma70_r2"/>
</dbReference>
<dbReference type="OrthoDB" id="5518337at2"/>
<gene>
    <name evidence="8" type="ORF">SAMN05421803_10333</name>
</gene>
<feature type="region of interest" description="Disordered" evidence="5">
    <location>
        <begin position="1"/>
        <end position="20"/>
    </location>
</feature>
<keyword evidence="4" id="KW-0804">Transcription</keyword>
<dbReference type="Pfam" id="PF04542">
    <property type="entry name" value="Sigma70_r2"/>
    <property type="match status" value="1"/>
</dbReference>
<dbReference type="GO" id="GO:0003677">
    <property type="term" value="F:DNA binding"/>
    <property type="evidence" value="ECO:0007669"/>
    <property type="project" value="InterPro"/>
</dbReference>
<dbReference type="CDD" id="cd06171">
    <property type="entry name" value="Sigma70_r4"/>
    <property type="match status" value="1"/>
</dbReference>
<dbReference type="GO" id="GO:0016987">
    <property type="term" value="F:sigma factor activity"/>
    <property type="evidence" value="ECO:0007669"/>
    <property type="project" value="UniProtKB-KW"/>
</dbReference>
<evidence type="ECO:0000256" key="4">
    <source>
        <dbReference type="ARBA" id="ARBA00023163"/>
    </source>
</evidence>
<dbReference type="InterPro" id="IPR013325">
    <property type="entry name" value="RNA_pol_sigma_r2"/>
</dbReference>
<keyword evidence="9" id="KW-1185">Reference proteome</keyword>
<accession>A0A1M6FHQ9</accession>
<name>A0A1M6FHQ9_9ACTN</name>
<keyword evidence="2" id="KW-0805">Transcription regulation</keyword>
<dbReference type="EMBL" id="FQZK01000003">
    <property type="protein sequence ID" value="SHI97230.1"/>
    <property type="molecule type" value="Genomic_DNA"/>
</dbReference>
<dbReference type="InterPro" id="IPR013249">
    <property type="entry name" value="RNA_pol_sigma70_r4_t2"/>
</dbReference>
<evidence type="ECO:0000256" key="2">
    <source>
        <dbReference type="ARBA" id="ARBA00023015"/>
    </source>
</evidence>
<dbReference type="InterPro" id="IPR014284">
    <property type="entry name" value="RNA_pol_sigma-70_dom"/>
</dbReference>
<dbReference type="PANTHER" id="PTHR43133">
    <property type="entry name" value="RNA POLYMERASE ECF-TYPE SIGMA FACTO"/>
    <property type="match status" value="1"/>
</dbReference>
<evidence type="ECO:0000256" key="3">
    <source>
        <dbReference type="ARBA" id="ARBA00023082"/>
    </source>
</evidence>
<protein>
    <submittedName>
        <fullName evidence="8">RNA polymerase sigma-70 factor, ECF subfamily</fullName>
    </submittedName>
</protein>
<dbReference type="Proteomes" id="UP000184452">
    <property type="component" value="Unassembled WGS sequence"/>
</dbReference>
<dbReference type="Gene3D" id="1.10.1740.10">
    <property type="match status" value="1"/>
</dbReference>
<feature type="domain" description="RNA polymerase sigma-70 region 2" evidence="6">
    <location>
        <begin position="35"/>
        <end position="101"/>
    </location>
</feature>
<dbReference type="AlphaFoldDB" id="A0A1M6FHQ9"/>
<dbReference type="InterPro" id="IPR036388">
    <property type="entry name" value="WH-like_DNA-bd_sf"/>
</dbReference>
<dbReference type="InterPro" id="IPR013324">
    <property type="entry name" value="RNA_pol_sigma_r3/r4-like"/>
</dbReference>
<evidence type="ECO:0000256" key="1">
    <source>
        <dbReference type="ARBA" id="ARBA00010641"/>
    </source>
</evidence>
<dbReference type="PANTHER" id="PTHR43133:SF25">
    <property type="entry name" value="RNA POLYMERASE SIGMA FACTOR RFAY-RELATED"/>
    <property type="match status" value="1"/>
</dbReference>
<evidence type="ECO:0000259" key="6">
    <source>
        <dbReference type="Pfam" id="PF04542"/>
    </source>
</evidence>
<feature type="domain" description="RNA polymerase sigma factor 70 region 4 type 2" evidence="7">
    <location>
        <begin position="134"/>
        <end position="183"/>
    </location>
</feature>
<dbReference type="InterPro" id="IPR039425">
    <property type="entry name" value="RNA_pol_sigma-70-like"/>
</dbReference>
<proteinExistence type="inferred from homology"/>
<dbReference type="SUPFAM" id="SSF88659">
    <property type="entry name" value="Sigma3 and sigma4 domains of RNA polymerase sigma factors"/>
    <property type="match status" value="1"/>
</dbReference>
<dbReference type="GO" id="GO:0006352">
    <property type="term" value="P:DNA-templated transcription initiation"/>
    <property type="evidence" value="ECO:0007669"/>
    <property type="project" value="InterPro"/>
</dbReference>
<evidence type="ECO:0000256" key="5">
    <source>
        <dbReference type="SAM" id="MobiDB-lite"/>
    </source>
</evidence>
<dbReference type="SUPFAM" id="SSF88946">
    <property type="entry name" value="Sigma2 domain of RNA polymerase sigma factors"/>
    <property type="match status" value="1"/>
</dbReference>
<dbReference type="NCBIfam" id="TIGR02937">
    <property type="entry name" value="sigma70-ECF"/>
    <property type="match status" value="1"/>
</dbReference>
<sequence>MSPTASRAQAHEGAESDASVIRRSLHEPAGFGEIFHRHAPALHRYTARRLGSAEAEDVVAETFHIAFRERRRYDPAYPDARPWLWRIAANLIRRHHRTETRHYRALARTGADPVLEGHADRVDARVDADAVSASLASVLARLSKGDRDVLLLIAWGDLTYEEAASVLGIPVGTVRSRLHRARRILRAALSASAVINEEGTR</sequence>
<evidence type="ECO:0000259" key="7">
    <source>
        <dbReference type="Pfam" id="PF08281"/>
    </source>
</evidence>
<dbReference type="Pfam" id="PF08281">
    <property type="entry name" value="Sigma70_r4_2"/>
    <property type="match status" value="1"/>
</dbReference>
<keyword evidence="3" id="KW-0731">Sigma factor</keyword>
<dbReference type="Gene3D" id="1.10.10.10">
    <property type="entry name" value="Winged helix-like DNA-binding domain superfamily/Winged helix DNA-binding domain"/>
    <property type="match status" value="1"/>
</dbReference>
<dbReference type="STRING" id="758803.SAMN05421803_10333"/>
<comment type="similarity">
    <text evidence="1">Belongs to the sigma-70 factor family. ECF subfamily.</text>
</comment>
<evidence type="ECO:0000313" key="9">
    <source>
        <dbReference type="Proteomes" id="UP000184452"/>
    </source>
</evidence>
<evidence type="ECO:0000313" key="8">
    <source>
        <dbReference type="EMBL" id="SHI97230.1"/>
    </source>
</evidence>
<organism evidence="8 9">
    <name type="scientific">Nocardiopsis flavescens</name>
    <dbReference type="NCBI Taxonomy" id="758803"/>
    <lineage>
        <taxon>Bacteria</taxon>
        <taxon>Bacillati</taxon>
        <taxon>Actinomycetota</taxon>
        <taxon>Actinomycetes</taxon>
        <taxon>Streptosporangiales</taxon>
        <taxon>Nocardiopsidaceae</taxon>
        <taxon>Nocardiopsis</taxon>
    </lineage>
</organism>
<reference evidence="8 9" key="1">
    <citation type="submission" date="2016-11" db="EMBL/GenBank/DDBJ databases">
        <authorList>
            <person name="Jaros S."/>
            <person name="Januszkiewicz K."/>
            <person name="Wedrychowicz H."/>
        </authorList>
    </citation>
    <scope>NUCLEOTIDE SEQUENCE [LARGE SCALE GENOMIC DNA]</scope>
    <source>
        <strain evidence="8 9">CGMCC 4.5723</strain>
    </source>
</reference>
<dbReference type="RefSeq" id="WP_073376575.1">
    <property type="nucleotide sequence ID" value="NZ_FQZK01000003.1"/>
</dbReference>